<dbReference type="InterPro" id="IPR011990">
    <property type="entry name" value="TPR-like_helical_dom_sf"/>
</dbReference>
<sequence>MTAFDADSTYLAVLLVFDPFDPELWPLLAPTAPSVGQLQAAGWVQATADGLSLPAERREQLQAQFDSASIRVAYQQLIAAELMLSEKQPALATRLFADLRTFAELLIRQAPHELADVVYQIPTDLAPTKADRQLLEYYRGLAAGLRDQYAEACTLLSQLLAQPDLEPMIRGRALNSDATFARYSGHYDRALANYQASFALWEAQSDPVRQAYVLLNEGSLRYHLQEYRAAERCLNSSLATLQAQNLLYPQALVLINLGLLARDRGNWAQALSHFEQAEAILQAENATDFLGRIANNLGELALLQGQYQAAREHFEQALAQMSSRVYHIDAYLNYGLAWHVEGMFEQAESAYRQALDLVESVERQEIAALVWFRLGQVAAARNDHQQAEQHYLQAIELIEAMRAPILAESLQISLMGRWQQVYEGAVVAYLAQSKVEAAFVMAEKARARALNDLLARNGQTNQTIGTIPSLSALQQSLAQGSLMLDYMTIGAVGPEASLLAALPASAKALRSLLIQPAATWLFAITAEQAQAFNCQIDPNILLATSPFQCDGRRFLRPAILQRLQQRLLLPAQACLQQAQQVIIVPHGALHHVPWNALLLGELQLDLPLTTIPSAASYLQLSQRLPSQATEACVALSYAGGVEPALVHTHAEAEAAVQALGGQHYPLPAPNIQQELGKYRIVHIACHGVFVLDQPLASWLQFGPEQTVSALEILTTWQLAADLVVLSACQSGVSEIVRGDEPFGLVRAFLAVGARAVLVTLWPVDDVASAVLMKLFYQALQIGAAPAEALLQAVQQIRSMPQAQVTMPLAPSQQTEYPFADPHYWAGYQLIGVGNSISTVRPATSAS</sequence>
<protein>
    <recommendedName>
        <fullName evidence="2">CHAT domain-containing protein</fullName>
    </recommendedName>
</protein>
<keyword evidence="4" id="KW-1185">Reference proteome</keyword>
<evidence type="ECO:0000313" key="3">
    <source>
        <dbReference type="EMBL" id="GAA5528082.1"/>
    </source>
</evidence>
<evidence type="ECO:0000313" key="4">
    <source>
        <dbReference type="Proteomes" id="UP001428290"/>
    </source>
</evidence>
<comment type="caution">
    <text evidence="3">The sequence shown here is derived from an EMBL/GenBank/DDBJ whole genome shotgun (WGS) entry which is preliminary data.</text>
</comment>
<dbReference type="InterPro" id="IPR019734">
    <property type="entry name" value="TPR_rpt"/>
</dbReference>
<evidence type="ECO:0000256" key="1">
    <source>
        <dbReference type="PROSITE-ProRule" id="PRU00339"/>
    </source>
</evidence>
<gene>
    <name evidence="3" type="ORF">Hgul01_01878</name>
</gene>
<dbReference type="PANTHER" id="PTHR10098">
    <property type="entry name" value="RAPSYN-RELATED"/>
    <property type="match status" value="1"/>
</dbReference>
<dbReference type="Pfam" id="PF13424">
    <property type="entry name" value="TPR_12"/>
    <property type="match status" value="2"/>
</dbReference>
<name>A0ABP9WY19_9CHLR</name>
<evidence type="ECO:0000259" key="2">
    <source>
        <dbReference type="Pfam" id="PF12770"/>
    </source>
</evidence>
<dbReference type="SMART" id="SM00028">
    <property type="entry name" value="TPR"/>
    <property type="match status" value="6"/>
</dbReference>
<dbReference type="Pfam" id="PF12770">
    <property type="entry name" value="CHAT"/>
    <property type="match status" value="1"/>
</dbReference>
<accession>A0ABP9WY19</accession>
<feature type="repeat" description="TPR" evidence="1">
    <location>
        <begin position="328"/>
        <end position="361"/>
    </location>
</feature>
<feature type="repeat" description="TPR" evidence="1">
    <location>
        <begin position="368"/>
        <end position="401"/>
    </location>
</feature>
<dbReference type="SUPFAM" id="SSF48452">
    <property type="entry name" value="TPR-like"/>
    <property type="match status" value="2"/>
</dbReference>
<dbReference type="Gene3D" id="1.25.40.10">
    <property type="entry name" value="Tetratricopeptide repeat domain"/>
    <property type="match status" value="2"/>
</dbReference>
<reference evidence="3 4" key="1">
    <citation type="submission" date="2024-02" db="EMBL/GenBank/DDBJ databases">
        <title>Herpetosiphon gulosus NBRC 112829.</title>
        <authorList>
            <person name="Ichikawa N."/>
            <person name="Katano-Makiyama Y."/>
            <person name="Hidaka K."/>
        </authorList>
    </citation>
    <scope>NUCLEOTIDE SEQUENCE [LARGE SCALE GENOMIC DNA]</scope>
    <source>
        <strain evidence="3 4">NBRC 112829</strain>
    </source>
</reference>
<feature type="domain" description="CHAT" evidence="2">
    <location>
        <begin position="559"/>
        <end position="831"/>
    </location>
</feature>
<organism evidence="3 4">
    <name type="scientific">Herpetosiphon gulosus</name>
    <dbReference type="NCBI Taxonomy" id="1973496"/>
    <lineage>
        <taxon>Bacteria</taxon>
        <taxon>Bacillati</taxon>
        <taxon>Chloroflexota</taxon>
        <taxon>Chloroflexia</taxon>
        <taxon>Herpetosiphonales</taxon>
        <taxon>Herpetosiphonaceae</taxon>
        <taxon>Herpetosiphon</taxon>
    </lineage>
</organism>
<dbReference type="InterPro" id="IPR024983">
    <property type="entry name" value="CHAT_dom"/>
</dbReference>
<dbReference type="PANTHER" id="PTHR10098:SF108">
    <property type="entry name" value="TETRATRICOPEPTIDE REPEAT PROTEIN 28"/>
    <property type="match status" value="1"/>
</dbReference>
<dbReference type="PROSITE" id="PS50005">
    <property type="entry name" value="TPR"/>
    <property type="match status" value="2"/>
</dbReference>
<dbReference type="Proteomes" id="UP001428290">
    <property type="component" value="Unassembled WGS sequence"/>
</dbReference>
<dbReference type="EMBL" id="BAABRU010000006">
    <property type="protein sequence ID" value="GAA5528082.1"/>
    <property type="molecule type" value="Genomic_DNA"/>
</dbReference>
<dbReference type="RefSeq" id="WP_345721690.1">
    <property type="nucleotide sequence ID" value="NZ_BAABRU010000006.1"/>
</dbReference>
<keyword evidence="1" id="KW-0802">TPR repeat</keyword>
<proteinExistence type="predicted"/>